<accession>A0A9X6RLP9</accession>
<keyword evidence="9 13" id="KW-0030">Aminoacyl-tRNA synthetase</keyword>
<evidence type="ECO:0000313" key="16">
    <source>
        <dbReference type="EMBL" id="OWA52190.1"/>
    </source>
</evidence>
<evidence type="ECO:0000256" key="13">
    <source>
        <dbReference type="RuleBase" id="RU363038"/>
    </source>
</evidence>
<evidence type="ECO:0000256" key="12">
    <source>
        <dbReference type="ARBA" id="ARBA00071644"/>
    </source>
</evidence>
<evidence type="ECO:0000259" key="15">
    <source>
        <dbReference type="SMART" id="SM01016"/>
    </source>
</evidence>
<dbReference type="InterPro" id="IPR001412">
    <property type="entry name" value="aa-tRNA-synth_I_CS"/>
</dbReference>
<dbReference type="InterPro" id="IPR014729">
    <property type="entry name" value="Rossmann-like_a/b/a_fold"/>
</dbReference>
<evidence type="ECO:0000256" key="3">
    <source>
        <dbReference type="ARBA" id="ARBA00012837"/>
    </source>
</evidence>
<feature type="domain" description="Arginyl tRNA synthetase N-terminal" evidence="15">
    <location>
        <begin position="83"/>
        <end position="170"/>
    </location>
</feature>
<protein>
    <recommendedName>
        <fullName evidence="12">Probable arginine--tRNA ligase, cytoplasmic</fullName>
        <ecNumber evidence="3">6.1.1.19</ecNumber>
    </recommendedName>
    <alternativeName>
        <fullName evidence="10">Arginyl-tRNA synthetase</fullName>
    </alternativeName>
</protein>
<dbReference type="GO" id="GO:0004814">
    <property type="term" value="F:arginine-tRNA ligase activity"/>
    <property type="evidence" value="ECO:0007669"/>
    <property type="project" value="UniProtKB-EC"/>
</dbReference>
<dbReference type="InterPro" id="IPR036695">
    <property type="entry name" value="Arg-tRNA-synth_N_sf"/>
</dbReference>
<keyword evidence="6 13" id="KW-0547">Nucleotide-binding</keyword>
<dbReference type="InterPro" id="IPR009080">
    <property type="entry name" value="tRNAsynth_Ia_anticodon-bd"/>
</dbReference>
<dbReference type="CDD" id="cd00671">
    <property type="entry name" value="ArgRS_core"/>
    <property type="match status" value="1"/>
</dbReference>
<dbReference type="EC" id="6.1.1.19" evidence="3"/>
<dbReference type="Gene3D" id="3.40.50.620">
    <property type="entry name" value="HUPs"/>
    <property type="match status" value="1"/>
</dbReference>
<evidence type="ECO:0000313" key="17">
    <source>
        <dbReference type="Proteomes" id="UP000192578"/>
    </source>
</evidence>
<keyword evidence="4" id="KW-0963">Cytoplasm</keyword>
<comment type="caution">
    <text evidence="16">The sequence shown here is derived from an EMBL/GenBank/DDBJ whole genome shotgun (WGS) entry which is preliminary data.</text>
</comment>
<dbReference type="Gene3D" id="3.30.1360.70">
    <property type="entry name" value="Arginyl tRNA synthetase N-terminal domain"/>
    <property type="match status" value="1"/>
</dbReference>
<evidence type="ECO:0000256" key="1">
    <source>
        <dbReference type="ARBA" id="ARBA00004514"/>
    </source>
</evidence>
<gene>
    <name evidence="16" type="ORF">BV898_16649</name>
</gene>
<dbReference type="Pfam" id="PF05746">
    <property type="entry name" value="DALR_1"/>
    <property type="match status" value="1"/>
</dbReference>
<dbReference type="Gene3D" id="1.10.730.10">
    <property type="entry name" value="Isoleucyl-tRNA Synthetase, Domain 1"/>
    <property type="match status" value="1"/>
</dbReference>
<evidence type="ECO:0000256" key="9">
    <source>
        <dbReference type="ARBA" id="ARBA00023146"/>
    </source>
</evidence>
<keyword evidence="17" id="KW-1185">Reference proteome</keyword>
<evidence type="ECO:0000256" key="2">
    <source>
        <dbReference type="ARBA" id="ARBA00005594"/>
    </source>
</evidence>
<comment type="subcellular location">
    <subcellularLocation>
        <location evidence="1">Cytoplasm</location>
        <location evidence="1">Cytosol</location>
    </subcellularLocation>
</comment>
<proteinExistence type="inferred from homology"/>
<sequence length="669" mass="76109">MDLVSATALAKRTDEQEREFNDLKAVVEKTERTADALAADKSAGDLESLAAANARLNFRKIHLQEALRIRESKSADAIYTTQKRLEALFHVAVVTVYPMIEEFVNIVNTCDPRHGDYQCNTAMQLCQWLKKQGKSEKAVDIAALLVAALPPNDLIESTKINPIGFVNVFLRNDYVTERLTTLLRKNVPPPTIPKKFKVIVDYSSPNIAKEMHVGHLRSTIIGDSIANLLEFVGHDVLRLSHIGDWGTQFGMLIAHLQDKFPNYLSVSPPIGDLQSFYREAKVRFDDPNEPEFKKRAYNCVVELQSRNPDSIKAWTMIVDVSDRENKQVYKRLKISDKLQNRGESFYDEMMKDVVKQLDEGGHLKLEDGRKLMFVPDCPIPMTVVKSDGGFTYDTSDMATIRHRLQVEKCDWNIYVIDSGQKGHIDMVIKAAEVVGWYNPSEQKNQFVGFGLVLGEDSKKFKTRSGTTIRLSELLDEGLTRSAAKLQEKNRDKDLSKEEFEAARDAVAYGCIKYADLSKNRISDYIFSFDKMLEDRGNTAVYLLYAYTRIRAITRNSGVSAESLQEYLQATPRLPLDHPKEFKLAKKLIQFHEVILSVLESLLMNGLCDYVYELSCVFTEFYDVCYCIEKDRKTGEIVRIHKHRLLLCEATSAVMDRCFKILGITPVSKM</sequence>
<dbReference type="SUPFAM" id="SSF55190">
    <property type="entry name" value="Arginyl-tRNA synthetase (ArgRS), N-terminal 'additional' domain"/>
    <property type="match status" value="1"/>
</dbReference>
<evidence type="ECO:0000256" key="8">
    <source>
        <dbReference type="ARBA" id="ARBA00022917"/>
    </source>
</evidence>
<dbReference type="SMART" id="SM01016">
    <property type="entry name" value="Arg_tRNA_synt_N"/>
    <property type="match status" value="1"/>
</dbReference>
<dbReference type="GO" id="GO:0006420">
    <property type="term" value="P:arginyl-tRNA aminoacylation"/>
    <property type="evidence" value="ECO:0007669"/>
    <property type="project" value="InterPro"/>
</dbReference>
<dbReference type="Pfam" id="PF00750">
    <property type="entry name" value="tRNA-synt_1d"/>
    <property type="match status" value="1"/>
</dbReference>
<evidence type="ECO:0000256" key="11">
    <source>
        <dbReference type="ARBA" id="ARBA00049339"/>
    </source>
</evidence>
<dbReference type="FunFam" id="3.40.50.620:FF:000084">
    <property type="entry name" value="arginine--tRNA ligase, cytoplasmic"/>
    <property type="match status" value="1"/>
</dbReference>
<dbReference type="GO" id="GO:0005524">
    <property type="term" value="F:ATP binding"/>
    <property type="evidence" value="ECO:0007669"/>
    <property type="project" value="UniProtKB-KW"/>
</dbReference>
<keyword evidence="5 13" id="KW-0436">Ligase</keyword>
<dbReference type="InterPro" id="IPR001278">
    <property type="entry name" value="Arg-tRNA-ligase"/>
</dbReference>
<dbReference type="Pfam" id="PF03485">
    <property type="entry name" value="Arg_tRNA_synt_N"/>
    <property type="match status" value="1"/>
</dbReference>
<dbReference type="PANTHER" id="PTHR11956">
    <property type="entry name" value="ARGINYL-TRNA SYNTHETASE"/>
    <property type="match status" value="1"/>
</dbReference>
<dbReference type="InterPro" id="IPR008909">
    <property type="entry name" value="DALR_anticod-bd"/>
</dbReference>
<evidence type="ECO:0000256" key="6">
    <source>
        <dbReference type="ARBA" id="ARBA00022741"/>
    </source>
</evidence>
<evidence type="ECO:0000256" key="5">
    <source>
        <dbReference type="ARBA" id="ARBA00022598"/>
    </source>
</evidence>
<evidence type="ECO:0000259" key="14">
    <source>
        <dbReference type="SMART" id="SM00836"/>
    </source>
</evidence>
<dbReference type="FunFam" id="3.30.1360.70:FF:000002">
    <property type="entry name" value="arginine--tRNA ligase, cytoplasmic"/>
    <property type="match status" value="1"/>
</dbReference>
<feature type="domain" description="DALR anticodon binding" evidence="14">
    <location>
        <begin position="542"/>
        <end position="669"/>
    </location>
</feature>
<comment type="similarity">
    <text evidence="2 13">Belongs to the class-I aminoacyl-tRNA synthetase family.</text>
</comment>
<organism evidence="16 17">
    <name type="scientific">Hypsibius exemplaris</name>
    <name type="common">Freshwater tardigrade</name>
    <dbReference type="NCBI Taxonomy" id="2072580"/>
    <lineage>
        <taxon>Eukaryota</taxon>
        <taxon>Metazoa</taxon>
        <taxon>Ecdysozoa</taxon>
        <taxon>Tardigrada</taxon>
        <taxon>Eutardigrada</taxon>
        <taxon>Parachela</taxon>
        <taxon>Hypsibioidea</taxon>
        <taxon>Hypsibiidae</taxon>
        <taxon>Hypsibius</taxon>
    </lineage>
</organism>
<dbReference type="SUPFAM" id="SSF47323">
    <property type="entry name" value="Anticodon-binding domain of a subclass of class I aminoacyl-tRNA synthetases"/>
    <property type="match status" value="1"/>
</dbReference>
<dbReference type="SUPFAM" id="SSF52374">
    <property type="entry name" value="Nucleotidylyl transferase"/>
    <property type="match status" value="1"/>
</dbReference>
<name>A0A9X6RLP9_HYPEX</name>
<dbReference type="NCBIfam" id="TIGR00456">
    <property type="entry name" value="argS"/>
    <property type="match status" value="1"/>
</dbReference>
<evidence type="ECO:0000256" key="4">
    <source>
        <dbReference type="ARBA" id="ARBA00022490"/>
    </source>
</evidence>
<keyword evidence="7 13" id="KW-0067">ATP-binding</keyword>
<dbReference type="HAMAP" id="MF_00123">
    <property type="entry name" value="Arg_tRNA_synth"/>
    <property type="match status" value="1"/>
</dbReference>
<dbReference type="Proteomes" id="UP000192578">
    <property type="component" value="Unassembled WGS sequence"/>
</dbReference>
<dbReference type="EMBL" id="MTYJ01000255">
    <property type="protein sequence ID" value="OWA52190.1"/>
    <property type="molecule type" value="Genomic_DNA"/>
</dbReference>
<dbReference type="PANTHER" id="PTHR11956:SF5">
    <property type="entry name" value="ARGININE--TRNA LIGASE, CYTOPLASMIC"/>
    <property type="match status" value="1"/>
</dbReference>
<dbReference type="AlphaFoldDB" id="A0A9X6RLP9"/>
<evidence type="ECO:0000256" key="7">
    <source>
        <dbReference type="ARBA" id="ARBA00022840"/>
    </source>
</evidence>
<dbReference type="InterPro" id="IPR035684">
    <property type="entry name" value="ArgRS_core"/>
</dbReference>
<evidence type="ECO:0000256" key="10">
    <source>
        <dbReference type="ARBA" id="ARBA00033033"/>
    </source>
</evidence>
<dbReference type="PRINTS" id="PR01038">
    <property type="entry name" value="TRNASYNTHARG"/>
</dbReference>
<dbReference type="GO" id="GO:0005829">
    <property type="term" value="C:cytosol"/>
    <property type="evidence" value="ECO:0007669"/>
    <property type="project" value="UniProtKB-SubCell"/>
</dbReference>
<dbReference type="PROSITE" id="PS00178">
    <property type="entry name" value="AA_TRNA_LIGASE_I"/>
    <property type="match status" value="1"/>
</dbReference>
<dbReference type="SMART" id="SM00836">
    <property type="entry name" value="DALR_1"/>
    <property type="match status" value="1"/>
</dbReference>
<reference evidence="17" key="1">
    <citation type="submission" date="2017-01" db="EMBL/GenBank/DDBJ databases">
        <title>Comparative genomics of anhydrobiosis in the tardigrade Hypsibius dujardini.</title>
        <authorList>
            <person name="Yoshida Y."/>
            <person name="Koutsovoulos G."/>
            <person name="Laetsch D."/>
            <person name="Stevens L."/>
            <person name="Kumar S."/>
            <person name="Horikawa D."/>
            <person name="Ishino K."/>
            <person name="Komine S."/>
            <person name="Tomita M."/>
            <person name="Blaxter M."/>
            <person name="Arakawa K."/>
        </authorList>
    </citation>
    <scope>NUCLEOTIDE SEQUENCE [LARGE SCALE GENOMIC DNA]</scope>
    <source>
        <strain evidence="17">Z151</strain>
    </source>
</reference>
<dbReference type="FunFam" id="1.10.730.10:FF:000064">
    <property type="entry name" value="Probable arginine--tRNA ligase, cytoplasmic"/>
    <property type="match status" value="1"/>
</dbReference>
<dbReference type="GO" id="GO:0017101">
    <property type="term" value="C:aminoacyl-tRNA synthetase multienzyme complex"/>
    <property type="evidence" value="ECO:0007669"/>
    <property type="project" value="UniProtKB-ARBA"/>
</dbReference>
<dbReference type="OrthoDB" id="68056at2759"/>
<keyword evidence="8 13" id="KW-0648">Protein biosynthesis</keyword>
<comment type="catalytic activity">
    <reaction evidence="11">
        <text>tRNA(Arg) + L-arginine + ATP = L-arginyl-tRNA(Arg) + AMP + diphosphate</text>
        <dbReference type="Rhea" id="RHEA:20301"/>
        <dbReference type="Rhea" id="RHEA-COMP:9658"/>
        <dbReference type="Rhea" id="RHEA-COMP:9673"/>
        <dbReference type="ChEBI" id="CHEBI:30616"/>
        <dbReference type="ChEBI" id="CHEBI:32682"/>
        <dbReference type="ChEBI" id="CHEBI:33019"/>
        <dbReference type="ChEBI" id="CHEBI:78442"/>
        <dbReference type="ChEBI" id="CHEBI:78513"/>
        <dbReference type="ChEBI" id="CHEBI:456215"/>
        <dbReference type="EC" id="6.1.1.19"/>
    </reaction>
</comment>
<dbReference type="InterPro" id="IPR005148">
    <property type="entry name" value="Arg-tRNA-synth_N"/>
</dbReference>